<keyword evidence="2" id="KW-1185">Reference proteome</keyword>
<sequence>MNQMKAFLEKLDLPTKLEIEKYKTLSEHLVPLLERSFNQTLEHGEIPPSWKEAVITVIPKKINSLTCSDYRPISLHNAKVS</sequence>
<dbReference type="PANTHER" id="PTHR19446">
    <property type="entry name" value="REVERSE TRANSCRIPTASES"/>
    <property type="match status" value="1"/>
</dbReference>
<organism evidence="1 2">
    <name type="scientific">Oryzias sinensis</name>
    <name type="common">Chinese medaka</name>
    <dbReference type="NCBI Taxonomy" id="183150"/>
    <lineage>
        <taxon>Eukaryota</taxon>
        <taxon>Metazoa</taxon>
        <taxon>Chordata</taxon>
        <taxon>Craniata</taxon>
        <taxon>Vertebrata</taxon>
        <taxon>Euteleostomi</taxon>
        <taxon>Actinopterygii</taxon>
        <taxon>Neopterygii</taxon>
        <taxon>Teleostei</taxon>
        <taxon>Neoteleostei</taxon>
        <taxon>Acanthomorphata</taxon>
        <taxon>Ovalentaria</taxon>
        <taxon>Atherinomorphae</taxon>
        <taxon>Beloniformes</taxon>
        <taxon>Adrianichthyidae</taxon>
        <taxon>Oryziinae</taxon>
        <taxon>Oryzias</taxon>
    </lineage>
</organism>
<reference evidence="1" key="1">
    <citation type="submission" date="2025-08" db="UniProtKB">
        <authorList>
            <consortium name="Ensembl"/>
        </authorList>
    </citation>
    <scope>IDENTIFICATION</scope>
</reference>
<proteinExistence type="predicted"/>
<evidence type="ECO:0000313" key="2">
    <source>
        <dbReference type="Proteomes" id="UP000694383"/>
    </source>
</evidence>
<dbReference type="Ensembl" id="ENSOSIT00000008644.1">
    <property type="protein sequence ID" value="ENSOSIP00000008096.1"/>
    <property type="gene ID" value="ENSOSIG00000005280.1"/>
</dbReference>
<protein>
    <submittedName>
        <fullName evidence="1">Uncharacterized protein</fullName>
    </submittedName>
</protein>
<accession>A0A8C8DIR2</accession>
<dbReference type="AlphaFoldDB" id="A0A8C8DIR2"/>
<dbReference type="Proteomes" id="UP000694383">
    <property type="component" value="Unplaced"/>
</dbReference>
<reference evidence="1" key="2">
    <citation type="submission" date="2025-09" db="UniProtKB">
        <authorList>
            <consortium name="Ensembl"/>
        </authorList>
    </citation>
    <scope>IDENTIFICATION</scope>
</reference>
<name>A0A8C8DIR2_9TELE</name>
<evidence type="ECO:0000313" key="1">
    <source>
        <dbReference type="Ensembl" id="ENSOSIP00000008096.1"/>
    </source>
</evidence>